<evidence type="ECO:0000256" key="2">
    <source>
        <dbReference type="ARBA" id="ARBA00011245"/>
    </source>
</evidence>
<dbReference type="InterPro" id="IPR019563">
    <property type="entry name" value="GH97_catalytic"/>
</dbReference>
<gene>
    <name evidence="9" type="ORF">J0X13_00875</name>
</gene>
<comment type="caution">
    <text evidence="9">The sequence shown here is derived from an EMBL/GenBank/DDBJ whole genome shotgun (WGS) entry which is preliminary data.</text>
</comment>
<comment type="subunit">
    <text evidence="2">Monomer.</text>
</comment>
<dbReference type="GO" id="GO:0016787">
    <property type="term" value="F:hydrolase activity"/>
    <property type="evidence" value="ECO:0007669"/>
    <property type="project" value="UniProtKB-KW"/>
</dbReference>
<accession>A0ABS3ESF2</accession>
<feature type="domain" description="Glycosyl-hydrolase 97 catalytic" evidence="6">
    <location>
        <begin position="318"/>
        <end position="463"/>
    </location>
</feature>
<protein>
    <submittedName>
        <fullName evidence="9">Glycoside hydrolase family 97 catalytic domain-containing protein</fullName>
    </submittedName>
</protein>
<evidence type="ECO:0000259" key="6">
    <source>
        <dbReference type="Pfam" id="PF10566"/>
    </source>
</evidence>
<dbReference type="InterPro" id="IPR014718">
    <property type="entry name" value="GH-type_carb-bd"/>
</dbReference>
<dbReference type="InterPro" id="IPR029483">
    <property type="entry name" value="GH97_C"/>
</dbReference>
<keyword evidence="4" id="KW-0106">Calcium</keyword>
<evidence type="ECO:0000259" key="8">
    <source>
        <dbReference type="Pfam" id="PF14509"/>
    </source>
</evidence>
<dbReference type="SUPFAM" id="SSF51445">
    <property type="entry name" value="(Trans)glycosidases"/>
    <property type="match status" value="1"/>
</dbReference>
<dbReference type="EMBL" id="JAFLND010000001">
    <property type="protein sequence ID" value="MBO0329080.1"/>
    <property type="molecule type" value="Genomic_DNA"/>
</dbReference>
<proteinExistence type="predicted"/>
<keyword evidence="10" id="KW-1185">Reference proteome</keyword>
<evidence type="ECO:0000256" key="1">
    <source>
        <dbReference type="ARBA" id="ARBA00001913"/>
    </source>
</evidence>
<evidence type="ECO:0000313" key="10">
    <source>
        <dbReference type="Proteomes" id="UP000664163"/>
    </source>
</evidence>
<dbReference type="Gene3D" id="2.60.40.1180">
    <property type="entry name" value="Golgi alpha-mannosidase II"/>
    <property type="match status" value="1"/>
</dbReference>
<keyword evidence="3 9" id="KW-0378">Hydrolase</keyword>
<evidence type="ECO:0000259" key="7">
    <source>
        <dbReference type="Pfam" id="PF14508"/>
    </source>
</evidence>
<evidence type="ECO:0000256" key="4">
    <source>
        <dbReference type="ARBA" id="ARBA00022837"/>
    </source>
</evidence>
<dbReference type="PROSITE" id="PS51257">
    <property type="entry name" value="PROKAR_LIPOPROTEIN"/>
    <property type="match status" value="1"/>
</dbReference>
<dbReference type="Proteomes" id="UP000664163">
    <property type="component" value="Unassembled WGS sequence"/>
</dbReference>
<dbReference type="Pfam" id="PF14508">
    <property type="entry name" value="GH97_N"/>
    <property type="match status" value="1"/>
</dbReference>
<evidence type="ECO:0000313" key="9">
    <source>
        <dbReference type="EMBL" id="MBO0329080.1"/>
    </source>
</evidence>
<dbReference type="Gene3D" id="2.70.98.10">
    <property type="match status" value="1"/>
</dbReference>
<sequence length="643" mass="72535">MKHRVGNIMWLFVLTAFFFGCEPEGSGVSMTNQEGTLRAELFLDNEGKPFYQLFHKDSMVLDTSYIGLILENVDLSKNLTLDKKQPVQQISESYTMFHGKQKDISYSANKYVVSFSSESGITLECQFNLSNTGFAFRYRVLGAEDKPITITGESSSYGFPKNTISWMQPMSKAKTGWSETNPSYEEHYIMEIPVDEPSPIGEGYVCPALFKTGDSWLLVSETDLHEDYCGTRLIYEEDKNGLAVSFPQKEEVFPGGGLLPKGELPFTTPWRIISVGDLDQIVESTLGTDLAAPAITMDTAPVKGGLATWSWVLLKDDRIDYETSHQFIDYAASMNWPYTLIDVNWDQKIGFDRMQELIDYADSKGVKVILWYNSSGDWNSTEYTPKSKLLNSKDRREEFAKLKKMGVGGLKIDFFGGDGQSMIAYYHDILKDAADFGLLINFHGATLPRGWHRTYPNLMTMESIKGEEFVTFDQAVADLQPSHSAVIPFTRNVYDPMDFTPMVLDSIPHIDRRTTTTFELALPILLTSGIQHIAEIPDGMAKMPKAVVEMLKQVPTQWDEIKFIQGYPGKEVIMARRKGPEWYVVGINGEKVQKSWTVDLSFAENQEGTLFYDNGTKIPGIKDIDKSFTKIEVEPYGGFVIKI</sequence>
<dbReference type="PANTHER" id="PTHR35803:SF2">
    <property type="entry name" value="RETAINING ALPHA-GALACTOSIDASE"/>
    <property type="match status" value="1"/>
</dbReference>
<comment type="cofactor">
    <cofactor evidence="1">
        <name>Ca(2+)</name>
        <dbReference type="ChEBI" id="CHEBI:29108"/>
    </cofactor>
</comment>
<dbReference type="Pfam" id="PF14509">
    <property type="entry name" value="GH97_C"/>
    <property type="match status" value="1"/>
</dbReference>
<name>A0ABS3ESF2_9FLAO</name>
<reference evidence="9 10" key="1">
    <citation type="submission" date="2021-03" db="EMBL/GenBank/DDBJ databases">
        <title>Muricauda sp. CAU 1631 isolated from Incheon.</title>
        <authorList>
            <person name="Kim W."/>
        </authorList>
    </citation>
    <scope>NUCLEOTIDE SEQUENCE [LARGE SCALE GENOMIC DNA]</scope>
    <source>
        <strain evidence="9 10">CAU 1631</strain>
    </source>
</reference>
<feature type="domain" description="Glycosyl-hydrolase 97 C-terminal oligomerisation" evidence="8">
    <location>
        <begin position="557"/>
        <end position="643"/>
    </location>
</feature>
<dbReference type="RefSeq" id="WP_207069607.1">
    <property type="nucleotide sequence ID" value="NZ_JAFLND010000001.1"/>
</dbReference>
<evidence type="ECO:0000256" key="5">
    <source>
        <dbReference type="ARBA" id="ARBA00023295"/>
    </source>
</evidence>
<dbReference type="InterPro" id="IPR013780">
    <property type="entry name" value="Glyco_hydro_b"/>
</dbReference>
<evidence type="ECO:0000256" key="3">
    <source>
        <dbReference type="ARBA" id="ARBA00022801"/>
    </source>
</evidence>
<dbReference type="Pfam" id="PF10566">
    <property type="entry name" value="Glyco_hydro_97"/>
    <property type="match status" value="1"/>
</dbReference>
<organism evidence="9 10">
    <name type="scientific">[Muricauda] lutisoli</name>
    <dbReference type="NCBI Taxonomy" id="2816035"/>
    <lineage>
        <taxon>Bacteria</taxon>
        <taxon>Pseudomonadati</taxon>
        <taxon>Bacteroidota</taxon>
        <taxon>Flavobacteriia</taxon>
        <taxon>Flavobacteriales</taxon>
        <taxon>Flavobacteriaceae</taxon>
        <taxon>Allomuricauda</taxon>
    </lineage>
</organism>
<feature type="domain" description="Glycosyl-hydrolase 97 N-terminal" evidence="7">
    <location>
        <begin position="35"/>
        <end position="293"/>
    </location>
</feature>
<dbReference type="InterPro" id="IPR017853">
    <property type="entry name" value="GH"/>
</dbReference>
<dbReference type="InterPro" id="IPR029486">
    <property type="entry name" value="GH97_N"/>
</dbReference>
<dbReference type="PANTHER" id="PTHR35803">
    <property type="entry name" value="GLUCAN 1,4-ALPHA-GLUCOSIDASE SUSB-RELATED"/>
    <property type="match status" value="1"/>
</dbReference>
<dbReference type="InterPro" id="IPR013785">
    <property type="entry name" value="Aldolase_TIM"/>
</dbReference>
<dbReference type="Gene3D" id="3.20.20.70">
    <property type="entry name" value="Aldolase class I"/>
    <property type="match status" value="1"/>
</dbReference>
<dbReference type="InterPro" id="IPR052720">
    <property type="entry name" value="Glycosyl_hydrolase_97"/>
</dbReference>
<keyword evidence="5" id="KW-0326">Glycosidase</keyword>